<organism evidence="1 2">
    <name type="scientific">Necator americanus</name>
    <name type="common">Human hookworm</name>
    <dbReference type="NCBI Taxonomy" id="51031"/>
    <lineage>
        <taxon>Eukaryota</taxon>
        <taxon>Metazoa</taxon>
        <taxon>Ecdysozoa</taxon>
        <taxon>Nematoda</taxon>
        <taxon>Chromadorea</taxon>
        <taxon>Rhabditida</taxon>
        <taxon>Rhabditina</taxon>
        <taxon>Rhabditomorpha</taxon>
        <taxon>Strongyloidea</taxon>
        <taxon>Ancylostomatidae</taxon>
        <taxon>Bunostominae</taxon>
        <taxon>Necator</taxon>
    </lineage>
</organism>
<name>W2SID3_NECAM</name>
<accession>W2SID3</accession>
<dbReference type="AlphaFoldDB" id="W2SID3"/>
<gene>
    <name evidence="1" type="ORF">NECAME_15784</name>
</gene>
<sequence>MNFPILKLSSKKGDYRSELENENVDGYLIVQMGVRGRREKERMGQGESVILKTSTTSNNRRLKEVVTEAT</sequence>
<keyword evidence="2" id="KW-1185">Reference proteome</keyword>
<dbReference type="Proteomes" id="UP000053676">
    <property type="component" value="Unassembled WGS sequence"/>
</dbReference>
<evidence type="ECO:0000313" key="1">
    <source>
        <dbReference type="EMBL" id="ETN68517.1"/>
    </source>
</evidence>
<dbReference type="EMBL" id="KI669252">
    <property type="protein sequence ID" value="ETN68517.1"/>
    <property type="molecule type" value="Genomic_DNA"/>
</dbReference>
<dbReference type="KEGG" id="nai:NECAME_15784"/>
<reference evidence="2" key="1">
    <citation type="journal article" date="2014" name="Nat. Genet.">
        <title>Genome of the human hookworm Necator americanus.</title>
        <authorList>
            <person name="Tang Y.T."/>
            <person name="Gao X."/>
            <person name="Rosa B.A."/>
            <person name="Abubucker S."/>
            <person name="Hallsworth-Pepin K."/>
            <person name="Martin J."/>
            <person name="Tyagi R."/>
            <person name="Heizer E."/>
            <person name="Zhang X."/>
            <person name="Bhonagiri-Palsikar V."/>
            <person name="Minx P."/>
            <person name="Warren W.C."/>
            <person name="Wang Q."/>
            <person name="Zhan B."/>
            <person name="Hotez P.J."/>
            <person name="Sternberg P.W."/>
            <person name="Dougall A."/>
            <person name="Gaze S.T."/>
            <person name="Mulvenna J."/>
            <person name="Sotillo J."/>
            <person name="Ranganathan S."/>
            <person name="Rabelo E.M."/>
            <person name="Wilson R.K."/>
            <person name="Felgner P.L."/>
            <person name="Bethony J."/>
            <person name="Hawdon J.M."/>
            <person name="Gasser R.B."/>
            <person name="Loukas A."/>
            <person name="Mitreva M."/>
        </authorList>
    </citation>
    <scope>NUCLEOTIDE SEQUENCE [LARGE SCALE GENOMIC DNA]</scope>
</reference>
<proteinExistence type="predicted"/>
<evidence type="ECO:0000313" key="2">
    <source>
        <dbReference type="Proteomes" id="UP000053676"/>
    </source>
</evidence>
<protein>
    <submittedName>
        <fullName evidence="1">Uncharacterized protein</fullName>
    </submittedName>
</protein>